<evidence type="ECO:0000313" key="1">
    <source>
        <dbReference type="EMBL" id="JAH50922.1"/>
    </source>
</evidence>
<accession>A0A0E9TBX4</accession>
<protein>
    <submittedName>
        <fullName evidence="1">Uncharacterized protein</fullName>
    </submittedName>
</protein>
<dbReference type="EMBL" id="GBXM01057655">
    <property type="protein sequence ID" value="JAH50922.1"/>
    <property type="molecule type" value="Transcribed_RNA"/>
</dbReference>
<dbReference type="AlphaFoldDB" id="A0A0E9TBX4"/>
<proteinExistence type="predicted"/>
<reference evidence="1" key="1">
    <citation type="submission" date="2014-11" db="EMBL/GenBank/DDBJ databases">
        <authorList>
            <person name="Amaro Gonzalez C."/>
        </authorList>
    </citation>
    <scope>NUCLEOTIDE SEQUENCE</scope>
</reference>
<name>A0A0E9TBX4_ANGAN</name>
<organism evidence="1">
    <name type="scientific">Anguilla anguilla</name>
    <name type="common">European freshwater eel</name>
    <name type="synonym">Muraena anguilla</name>
    <dbReference type="NCBI Taxonomy" id="7936"/>
    <lineage>
        <taxon>Eukaryota</taxon>
        <taxon>Metazoa</taxon>
        <taxon>Chordata</taxon>
        <taxon>Craniata</taxon>
        <taxon>Vertebrata</taxon>
        <taxon>Euteleostomi</taxon>
        <taxon>Actinopterygii</taxon>
        <taxon>Neopterygii</taxon>
        <taxon>Teleostei</taxon>
        <taxon>Anguilliformes</taxon>
        <taxon>Anguillidae</taxon>
        <taxon>Anguilla</taxon>
    </lineage>
</organism>
<sequence length="20" mass="2308">MALHYKYKSYSFAEQAGSIL</sequence>
<reference evidence="1" key="2">
    <citation type="journal article" date="2015" name="Fish Shellfish Immunol.">
        <title>Early steps in the European eel (Anguilla anguilla)-Vibrio vulnificus interaction in the gills: Role of the RtxA13 toxin.</title>
        <authorList>
            <person name="Callol A."/>
            <person name="Pajuelo D."/>
            <person name="Ebbesson L."/>
            <person name="Teles M."/>
            <person name="MacKenzie S."/>
            <person name="Amaro C."/>
        </authorList>
    </citation>
    <scope>NUCLEOTIDE SEQUENCE</scope>
</reference>